<dbReference type="AlphaFoldDB" id="A0A392UTB9"/>
<evidence type="ECO:0000256" key="1">
    <source>
        <dbReference type="SAM" id="MobiDB-lite"/>
    </source>
</evidence>
<comment type="caution">
    <text evidence="2">The sequence shown here is derived from an EMBL/GenBank/DDBJ whole genome shotgun (WGS) entry which is preliminary data.</text>
</comment>
<organism evidence="2 3">
    <name type="scientific">Trifolium medium</name>
    <dbReference type="NCBI Taxonomy" id="97028"/>
    <lineage>
        <taxon>Eukaryota</taxon>
        <taxon>Viridiplantae</taxon>
        <taxon>Streptophyta</taxon>
        <taxon>Embryophyta</taxon>
        <taxon>Tracheophyta</taxon>
        <taxon>Spermatophyta</taxon>
        <taxon>Magnoliopsida</taxon>
        <taxon>eudicotyledons</taxon>
        <taxon>Gunneridae</taxon>
        <taxon>Pentapetalae</taxon>
        <taxon>rosids</taxon>
        <taxon>fabids</taxon>
        <taxon>Fabales</taxon>
        <taxon>Fabaceae</taxon>
        <taxon>Papilionoideae</taxon>
        <taxon>50 kb inversion clade</taxon>
        <taxon>NPAAA clade</taxon>
        <taxon>Hologalegina</taxon>
        <taxon>IRL clade</taxon>
        <taxon>Trifolieae</taxon>
        <taxon>Trifolium</taxon>
    </lineage>
</organism>
<evidence type="ECO:0000313" key="3">
    <source>
        <dbReference type="Proteomes" id="UP000265520"/>
    </source>
</evidence>
<sequence>VLRHGIRPLSPPPSFTRPHYHDITPPSPPPIDLHASSPPPPSSFTIGVAAL</sequence>
<proteinExistence type="predicted"/>
<dbReference type="EMBL" id="LXQA010970292">
    <property type="protein sequence ID" value="MCI79278.1"/>
    <property type="molecule type" value="Genomic_DNA"/>
</dbReference>
<protein>
    <submittedName>
        <fullName evidence="2">Uncharacterized protein</fullName>
    </submittedName>
</protein>
<dbReference type="Proteomes" id="UP000265520">
    <property type="component" value="Unassembled WGS sequence"/>
</dbReference>
<name>A0A392UTB9_9FABA</name>
<feature type="region of interest" description="Disordered" evidence="1">
    <location>
        <begin position="1"/>
        <end position="51"/>
    </location>
</feature>
<reference evidence="2 3" key="1">
    <citation type="journal article" date="2018" name="Front. Plant Sci.">
        <title>Red Clover (Trifolium pratense) and Zigzag Clover (T. medium) - A Picture of Genomic Similarities and Differences.</title>
        <authorList>
            <person name="Dluhosova J."/>
            <person name="Istvanek J."/>
            <person name="Nedelnik J."/>
            <person name="Repkova J."/>
        </authorList>
    </citation>
    <scope>NUCLEOTIDE SEQUENCE [LARGE SCALE GENOMIC DNA]</scope>
    <source>
        <strain evidence="3">cv. 10/8</strain>
        <tissue evidence="2">Leaf</tissue>
    </source>
</reference>
<keyword evidence="3" id="KW-1185">Reference proteome</keyword>
<feature type="compositionally biased region" description="Pro residues" evidence="1">
    <location>
        <begin position="25"/>
        <end position="42"/>
    </location>
</feature>
<evidence type="ECO:0000313" key="2">
    <source>
        <dbReference type="EMBL" id="MCI79278.1"/>
    </source>
</evidence>
<feature type="non-terminal residue" evidence="2">
    <location>
        <position position="1"/>
    </location>
</feature>
<accession>A0A392UTB9</accession>